<evidence type="ECO:0000313" key="1">
    <source>
        <dbReference type="EMBL" id="HAR53264.1"/>
    </source>
</evidence>
<evidence type="ECO:0000313" key="2">
    <source>
        <dbReference type="Proteomes" id="UP000264719"/>
    </source>
</evidence>
<dbReference type="Proteomes" id="UP000264719">
    <property type="component" value="Unassembled WGS sequence"/>
</dbReference>
<dbReference type="GO" id="GO:0016787">
    <property type="term" value="F:hydrolase activity"/>
    <property type="evidence" value="ECO:0007669"/>
    <property type="project" value="UniProtKB-KW"/>
</dbReference>
<dbReference type="AlphaFoldDB" id="A0A348WFF2"/>
<dbReference type="EMBL" id="DMVW01000148">
    <property type="protein sequence ID" value="HAR53264.1"/>
    <property type="molecule type" value="Genomic_DNA"/>
</dbReference>
<feature type="non-terminal residue" evidence="1">
    <location>
        <position position="1"/>
    </location>
</feature>
<dbReference type="SUPFAM" id="SSF52768">
    <property type="entry name" value="Arginase/deacetylase"/>
    <property type="match status" value="1"/>
</dbReference>
<dbReference type="Gene3D" id="3.40.800.20">
    <property type="entry name" value="Histone deacetylase domain"/>
    <property type="match status" value="1"/>
</dbReference>
<proteinExistence type="predicted"/>
<organism evidence="1 2">
    <name type="scientific">Roseovarius nubinhibens</name>
    <dbReference type="NCBI Taxonomy" id="314263"/>
    <lineage>
        <taxon>Bacteria</taxon>
        <taxon>Pseudomonadati</taxon>
        <taxon>Pseudomonadota</taxon>
        <taxon>Alphaproteobacteria</taxon>
        <taxon>Rhodobacterales</taxon>
        <taxon>Roseobacteraceae</taxon>
        <taxon>Roseovarius</taxon>
    </lineage>
</organism>
<dbReference type="InterPro" id="IPR023696">
    <property type="entry name" value="Ureohydrolase_dom_sf"/>
</dbReference>
<keyword evidence="1" id="KW-0378">Hydrolase</keyword>
<sequence>VTTDGFAEIARAIASLGLPVLNVQEGGYMQTALGDNLARYLGAMAAAV</sequence>
<accession>A0A348WFF2</accession>
<reference evidence="1 2" key="1">
    <citation type="journal article" date="2018" name="Nat. Biotechnol.">
        <title>A standardized bacterial taxonomy based on genome phylogeny substantially revises the tree of life.</title>
        <authorList>
            <person name="Parks D.H."/>
            <person name="Chuvochina M."/>
            <person name="Waite D.W."/>
            <person name="Rinke C."/>
            <person name="Skarshewski A."/>
            <person name="Chaumeil P.A."/>
            <person name="Hugenholtz P."/>
        </authorList>
    </citation>
    <scope>NUCLEOTIDE SEQUENCE [LARGE SCALE GENOMIC DNA]</scope>
    <source>
        <strain evidence="1">UBA9169</strain>
    </source>
</reference>
<comment type="caution">
    <text evidence="1">The sequence shown here is derived from an EMBL/GenBank/DDBJ whole genome shotgun (WGS) entry which is preliminary data.</text>
</comment>
<dbReference type="InterPro" id="IPR037138">
    <property type="entry name" value="His_deacetylse_dom_sf"/>
</dbReference>
<protein>
    <submittedName>
        <fullName evidence="1">Acetylpolyamine amidohydrolase</fullName>
    </submittedName>
</protein>
<name>A0A348WFF2_9RHOB</name>
<gene>
    <name evidence="1" type="ORF">DCS45_15520</name>
</gene>